<accession>A0A0V1GWS2</accession>
<gene>
    <name evidence="1" type="ORF">T11_16482</name>
</gene>
<reference evidence="1 2" key="1">
    <citation type="submission" date="2015-01" db="EMBL/GenBank/DDBJ databases">
        <title>Evolution of Trichinella species and genotypes.</title>
        <authorList>
            <person name="Korhonen P.K."/>
            <person name="Edoardo P."/>
            <person name="Giuseppe L.R."/>
            <person name="Gasser R.B."/>
        </authorList>
    </citation>
    <scope>NUCLEOTIDE SEQUENCE [LARGE SCALE GENOMIC DNA]</scope>
    <source>
        <strain evidence="1">ISS1029</strain>
    </source>
</reference>
<evidence type="ECO:0000313" key="2">
    <source>
        <dbReference type="Proteomes" id="UP000055024"/>
    </source>
</evidence>
<comment type="caution">
    <text evidence="1">The sequence shown here is derived from an EMBL/GenBank/DDBJ whole genome shotgun (WGS) entry which is preliminary data.</text>
</comment>
<dbReference type="EMBL" id="JYDP01000215">
    <property type="protein sequence ID" value="KRZ02801.1"/>
    <property type="molecule type" value="Genomic_DNA"/>
</dbReference>
<dbReference type="AlphaFoldDB" id="A0A0V1GWS2"/>
<protein>
    <submittedName>
        <fullName evidence="1">Uncharacterized protein</fullName>
    </submittedName>
</protein>
<sequence>MSNHYFSIGASLSVSKLQLSLNKECDSSGLSYFASRSESNNNMNHITEHDVIVLCKCHLLSWNNSEHQTVIR</sequence>
<dbReference type="Proteomes" id="UP000055024">
    <property type="component" value="Unassembled WGS sequence"/>
</dbReference>
<organism evidence="1 2">
    <name type="scientific">Trichinella zimbabwensis</name>
    <dbReference type="NCBI Taxonomy" id="268475"/>
    <lineage>
        <taxon>Eukaryota</taxon>
        <taxon>Metazoa</taxon>
        <taxon>Ecdysozoa</taxon>
        <taxon>Nematoda</taxon>
        <taxon>Enoplea</taxon>
        <taxon>Dorylaimia</taxon>
        <taxon>Trichinellida</taxon>
        <taxon>Trichinellidae</taxon>
        <taxon>Trichinella</taxon>
    </lineage>
</organism>
<name>A0A0V1GWS2_9BILA</name>
<proteinExistence type="predicted"/>
<keyword evidence="2" id="KW-1185">Reference proteome</keyword>
<evidence type="ECO:0000313" key="1">
    <source>
        <dbReference type="EMBL" id="KRZ02801.1"/>
    </source>
</evidence>